<evidence type="ECO:0000256" key="3">
    <source>
        <dbReference type="ARBA" id="ARBA00023015"/>
    </source>
</evidence>
<dbReference type="PROSITE" id="PS50110">
    <property type="entry name" value="RESPONSE_REGULATORY"/>
    <property type="match status" value="1"/>
</dbReference>
<keyword evidence="1 6" id="KW-0597">Phosphoprotein</keyword>
<evidence type="ECO:0000256" key="6">
    <source>
        <dbReference type="PROSITE-ProRule" id="PRU00169"/>
    </source>
</evidence>
<evidence type="ECO:0000256" key="1">
    <source>
        <dbReference type="ARBA" id="ARBA00022553"/>
    </source>
</evidence>
<dbReference type="SMART" id="SM00448">
    <property type="entry name" value="REC"/>
    <property type="match status" value="1"/>
</dbReference>
<evidence type="ECO:0000256" key="2">
    <source>
        <dbReference type="ARBA" id="ARBA00023012"/>
    </source>
</evidence>
<keyword evidence="4" id="KW-0238">DNA-binding</keyword>
<dbReference type="EMBL" id="CBTK010000286">
    <property type="protein sequence ID" value="CDH47002.1"/>
    <property type="molecule type" value="Genomic_DNA"/>
</dbReference>
<proteinExistence type="predicted"/>
<dbReference type="PANTHER" id="PTHR44591">
    <property type="entry name" value="STRESS RESPONSE REGULATOR PROTEIN 1"/>
    <property type="match status" value="1"/>
</dbReference>
<evidence type="ECO:0000259" key="7">
    <source>
        <dbReference type="PROSITE" id="PS50110"/>
    </source>
</evidence>
<dbReference type="InterPro" id="IPR011006">
    <property type="entry name" value="CheY-like_superfamily"/>
</dbReference>
<keyword evidence="5" id="KW-0804">Transcription</keyword>
<organism evidence="8 9">
    <name type="scientific">Candidatus Contendobacter odensis Run_B_J11</name>
    <dbReference type="NCBI Taxonomy" id="1400861"/>
    <lineage>
        <taxon>Bacteria</taxon>
        <taxon>Pseudomonadati</taxon>
        <taxon>Pseudomonadota</taxon>
        <taxon>Gammaproteobacteria</taxon>
        <taxon>Candidatus Competibacteraceae</taxon>
        <taxon>Candidatus Contendibacter</taxon>
    </lineage>
</organism>
<dbReference type="PANTHER" id="PTHR44591:SF3">
    <property type="entry name" value="RESPONSE REGULATORY DOMAIN-CONTAINING PROTEIN"/>
    <property type="match status" value="1"/>
</dbReference>
<evidence type="ECO:0000256" key="4">
    <source>
        <dbReference type="ARBA" id="ARBA00023125"/>
    </source>
</evidence>
<dbReference type="Pfam" id="PF00072">
    <property type="entry name" value="Response_reg"/>
    <property type="match status" value="1"/>
</dbReference>
<dbReference type="AlphaFoldDB" id="A0A7U7J5N2"/>
<feature type="domain" description="Response regulatory" evidence="7">
    <location>
        <begin position="45"/>
        <end position="161"/>
    </location>
</feature>
<name>A0A7U7J5N2_9GAMM</name>
<comment type="caution">
    <text evidence="8">The sequence shown here is derived from an EMBL/GenBank/DDBJ whole genome shotgun (WGS) entry which is preliminary data.</text>
</comment>
<dbReference type="SUPFAM" id="SSF52172">
    <property type="entry name" value="CheY-like"/>
    <property type="match status" value="1"/>
</dbReference>
<accession>A0A7U7J5N2</accession>
<dbReference type="InterPro" id="IPR001789">
    <property type="entry name" value="Sig_transdc_resp-reg_receiver"/>
</dbReference>
<evidence type="ECO:0000313" key="8">
    <source>
        <dbReference type="EMBL" id="CDH47002.1"/>
    </source>
</evidence>
<evidence type="ECO:0000313" key="9">
    <source>
        <dbReference type="Proteomes" id="UP000019184"/>
    </source>
</evidence>
<keyword evidence="9" id="KW-1185">Reference proteome</keyword>
<protein>
    <submittedName>
        <fullName evidence="8">Response regulator receiver protein (Modular protein)</fullName>
    </submittedName>
</protein>
<dbReference type="Gene3D" id="3.40.50.2300">
    <property type="match status" value="1"/>
</dbReference>
<evidence type="ECO:0000256" key="5">
    <source>
        <dbReference type="ARBA" id="ARBA00023163"/>
    </source>
</evidence>
<keyword evidence="3" id="KW-0805">Transcription regulation</keyword>
<dbReference type="CDD" id="cd17574">
    <property type="entry name" value="REC_OmpR"/>
    <property type="match status" value="1"/>
</dbReference>
<dbReference type="GO" id="GO:0000160">
    <property type="term" value="P:phosphorelay signal transduction system"/>
    <property type="evidence" value="ECO:0007669"/>
    <property type="project" value="UniProtKB-KW"/>
</dbReference>
<keyword evidence="2" id="KW-0902">Two-component regulatory system</keyword>
<reference evidence="8 9" key="1">
    <citation type="journal article" date="2014" name="ISME J.">
        <title>Candidatus Competibacter-lineage genomes retrieved from metagenomes reveal functional metabolic diversity.</title>
        <authorList>
            <person name="McIlroy S.J."/>
            <person name="Albertsen M."/>
            <person name="Andresen E.K."/>
            <person name="Saunders A.M."/>
            <person name="Kristiansen R."/>
            <person name="Stokholm-Bjerregaard M."/>
            <person name="Nielsen K.L."/>
            <person name="Nielsen P.H."/>
        </authorList>
    </citation>
    <scope>NUCLEOTIDE SEQUENCE [LARGE SCALE GENOMIC DNA]</scope>
    <source>
        <strain evidence="8 9">Run_B_J11</strain>
    </source>
</reference>
<dbReference type="Proteomes" id="UP000019184">
    <property type="component" value="Unassembled WGS sequence"/>
</dbReference>
<dbReference type="InterPro" id="IPR050595">
    <property type="entry name" value="Bact_response_regulator"/>
</dbReference>
<sequence length="165" mass="18325">MKPNGRPIRQTSLIRPECATVLKNQHNTRLNENAWQPEGTDMANKILVVDDEPNIVLSLEFLMKQAGFQVRTASDGEAALAAIAAEPPDLVLLDVMMPRKNGYEVCQAIRANPAWKGTRIIMLTAKGREVEREKGLALGADDYITKPFSTQEVVERVRELLAEAD</sequence>
<gene>
    <name evidence="8" type="ORF">BN874_690052</name>
</gene>
<dbReference type="FunFam" id="3.40.50.2300:FF:000001">
    <property type="entry name" value="DNA-binding response regulator PhoB"/>
    <property type="match status" value="1"/>
</dbReference>
<feature type="modified residue" description="4-aspartylphosphate" evidence="6">
    <location>
        <position position="94"/>
    </location>
</feature>
<dbReference type="GO" id="GO:0003677">
    <property type="term" value="F:DNA binding"/>
    <property type="evidence" value="ECO:0007669"/>
    <property type="project" value="UniProtKB-KW"/>
</dbReference>